<evidence type="ECO:0000256" key="1">
    <source>
        <dbReference type="SAM" id="Phobius"/>
    </source>
</evidence>
<feature type="transmembrane region" description="Helical" evidence="1">
    <location>
        <begin position="12"/>
        <end position="30"/>
    </location>
</feature>
<dbReference type="Proteomes" id="UP000199410">
    <property type="component" value="Unassembled WGS sequence"/>
</dbReference>
<dbReference type="AlphaFoldDB" id="A0A1H9R5A7"/>
<sequence>MDHFFTLNFWEMTLRTLFSFFTLLILARILGKKQLGQLIIVTHNKELILKEMIIK</sequence>
<name>A0A1H9R5A7_9BACI</name>
<protein>
    <recommendedName>
        <fullName evidence="4">DUF421 domain-containing protein</fullName>
    </recommendedName>
</protein>
<evidence type="ECO:0000313" key="2">
    <source>
        <dbReference type="EMBL" id="SER67912.1"/>
    </source>
</evidence>
<gene>
    <name evidence="2" type="ORF">SAMN02787113_04343</name>
</gene>
<evidence type="ECO:0000313" key="3">
    <source>
        <dbReference type="Proteomes" id="UP000199410"/>
    </source>
</evidence>
<proteinExistence type="predicted"/>
<evidence type="ECO:0008006" key="4">
    <source>
        <dbReference type="Google" id="ProtNLM"/>
    </source>
</evidence>
<keyword evidence="1" id="KW-1133">Transmembrane helix</keyword>
<reference evidence="2 3" key="1">
    <citation type="submission" date="2016-10" db="EMBL/GenBank/DDBJ databases">
        <authorList>
            <person name="Varghese N."/>
            <person name="Submissions S."/>
        </authorList>
    </citation>
    <scope>NUCLEOTIDE SEQUENCE [LARGE SCALE GENOMIC DNA]</scope>
    <source>
        <strain evidence="2 3">TC-13</strain>
    </source>
</reference>
<keyword evidence="1" id="KW-0812">Transmembrane</keyword>
<keyword evidence="1" id="KW-0472">Membrane</keyword>
<comment type="caution">
    <text evidence="2">The sequence shown here is derived from an EMBL/GenBank/DDBJ whole genome shotgun (WGS) entry which is preliminary data.</text>
</comment>
<dbReference type="EMBL" id="FOEL01000021">
    <property type="protein sequence ID" value="SER67912.1"/>
    <property type="molecule type" value="Genomic_DNA"/>
</dbReference>
<organism evidence="2 3">
    <name type="scientific">Lysinibacillus fusiformis</name>
    <dbReference type="NCBI Taxonomy" id="28031"/>
    <lineage>
        <taxon>Bacteria</taxon>
        <taxon>Bacillati</taxon>
        <taxon>Bacillota</taxon>
        <taxon>Bacilli</taxon>
        <taxon>Bacillales</taxon>
        <taxon>Bacillaceae</taxon>
        <taxon>Lysinibacillus</taxon>
    </lineage>
</organism>
<accession>A0A1H9R5A7</accession>